<proteinExistence type="predicted"/>
<dbReference type="RefSeq" id="XP_019629853.1">
    <property type="nucleotide sequence ID" value="XM_019774294.1"/>
</dbReference>
<feature type="domain" description="NXPE C-terminal" evidence="1">
    <location>
        <begin position="52"/>
        <end position="274"/>
    </location>
</feature>
<evidence type="ECO:0000313" key="2">
    <source>
        <dbReference type="Proteomes" id="UP000515135"/>
    </source>
</evidence>
<dbReference type="InterPro" id="IPR057106">
    <property type="entry name" value="NXPE4_C"/>
</dbReference>
<dbReference type="KEGG" id="bbel:109474046"/>
<name>A0A6P4YZY3_BRABE</name>
<dbReference type="PANTHER" id="PTHR16165:SF5">
    <property type="entry name" value="NXPE FAMILY MEMBER 3"/>
    <property type="match status" value="1"/>
</dbReference>
<evidence type="ECO:0000313" key="3">
    <source>
        <dbReference type="RefSeq" id="XP_019629853.1"/>
    </source>
</evidence>
<dbReference type="Pfam" id="PF24536">
    <property type="entry name" value="NXPE4_C"/>
    <property type="match status" value="1"/>
</dbReference>
<protein>
    <submittedName>
        <fullName evidence="3">NXPE family member 3-like</fullName>
    </submittedName>
</protein>
<dbReference type="OrthoDB" id="5950832at2759"/>
<dbReference type="Proteomes" id="UP000515135">
    <property type="component" value="Unplaced"/>
</dbReference>
<keyword evidence="2" id="KW-1185">Reference proteome</keyword>
<dbReference type="SUPFAM" id="SSF52266">
    <property type="entry name" value="SGNH hydrolase"/>
    <property type="match status" value="1"/>
</dbReference>
<reference evidence="3" key="1">
    <citation type="submission" date="2025-08" db="UniProtKB">
        <authorList>
            <consortium name="RefSeq"/>
        </authorList>
    </citation>
    <scope>IDENTIFICATION</scope>
    <source>
        <tissue evidence="3">Gonad</tissue>
    </source>
</reference>
<dbReference type="GeneID" id="109474046"/>
<sequence length="276" mass="31410">MIIDNNAVKTSISGSPPKITIKKGSDPLANRRRCVRGLFTPEISGFYRGDRWNSLVCNNRHFSSQADWRKCLKGKTLYFIGDSTIRQWWEHLVSILKMTETHIPEAVHNTGPLLAKDRVDNITVNFRIHGPPLRAGFTRTTLLKYAANAIDDIKGGANDVVGITLWAHFTSFPVHVYKKRIEAVRAAVERLLRRSPETLVVIKSANTRMGNELISGDWLAHKLDLMMRETFRGMDVVLVDAWEMTNAQHWHGDNIHPVKEIVLQELEFLCSFICPL</sequence>
<dbReference type="PANTHER" id="PTHR16165">
    <property type="entry name" value="NXPE FAMILY MEMBER"/>
    <property type="match status" value="1"/>
</dbReference>
<organism evidence="2 3">
    <name type="scientific">Branchiostoma belcheri</name>
    <name type="common">Amphioxus</name>
    <dbReference type="NCBI Taxonomy" id="7741"/>
    <lineage>
        <taxon>Eukaryota</taxon>
        <taxon>Metazoa</taxon>
        <taxon>Chordata</taxon>
        <taxon>Cephalochordata</taxon>
        <taxon>Leptocardii</taxon>
        <taxon>Amphioxiformes</taxon>
        <taxon>Branchiostomatidae</taxon>
        <taxon>Branchiostoma</taxon>
    </lineage>
</organism>
<dbReference type="AlphaFoldDB" id="A0A6P4YZY3"/>
<gene>
    <name evidence="3" type="primary">LOC109474046</name>
</gene>
<accession>A0A6P4YZY3</accession>
<evidence type="ECO:0000259" key="1">
    <source>
        <dbReference type="Pfam" id="PF24536"/>
    </source>
</evidence>